<feature type="region of interest" description="Disordered" evidence="1">
    <location>
        <begin position="1"/>
        <end position="34"/>
    </location>
</feature>
<evidence type="ECO:0008006" key="5">
    <source>
        <dbReference type="Google" id="ProtNLM"/>
    </source>
</evidence>
<accession>A0ABW7RZE5</accession>
<name>A0ABW7RZE5_STRTE</name>
<feature type="compositionally biased region" description="Low complexity" evidence="1">
    <location>
        <begin position="14"/>
        <end position="34"/>
    </location>
</feature>
<evidence type="ECO:0000313" key="4">
    <source>
        <dbReference type="Proteomes" id="UP001610810"/>
    </source>
</evidence>
<keyword evidence="4" id="KW-1185">Reference proteome</keyword>
<protein>
    <recommendedName>
        <fullName evidence="5">DUF202 domain-containing protein</fullName>
    </recommendedName>
</protein>
<evidence type="ECO:0000256" key="2">
    <source>
        <dbReference type="SAM" id="Phobius"/>
    </source>
</evidence>
<keyword evidence="2" id="KW-0812">Transmembrane</keyword>
<evidence type="ECO:0000256" key="1">
    <source>
        <dbReference type="SAM" id="MobiDB-lite"/>
    </source>
</evidence>
<dbReference type="EMBL" id="JBIQWK010000004">
    <property type="protein sequence ID" value="MFI0573381.1"/>
    <property type="molecule type" value="Genomic_DNA"/>
</dbReference>
<organism evidence="3 4">
    <name type="scientific">Streptomyces tendae</name>
    <dbReference type="NCBI Taxonomy" id="1932"/>
    <lineage>
        <taxon>Bacteria</taxon>
        <taxon>Bacillati</taxon>
        <taxon>Actinomycetota</taxon>
        <taxon>Actinomycetes</taxon>
        <taxon>Kitasatosporales</taxon>
        <taxon>Streptomycetaceae</taxon>
        <taxon>Streptomyces</taxon>
    </lineage>
</organism>
<evidence type="ECO:0000313" key="3">
    <source>
        <dbReference type="EMBL" id="MFI0573381.1"/>
    </source>
</evidence>
<reference evidence="3 4" key="1">
    <citation type="submission" date="2024-10" db="EMBL/GenBank/DDBJ databases">
        <authorList>
            <person name="Wannawong T."/>
            <person name="Kuncharoen N."/>
            <person name="Mhuantong W."/>
        </authorList>
    </citation>
    <scope>NUCLEOTIDE SEQUENCE [LARGE SCALE GENOMIC DNA]</scope>
    <source>
        <strain evidence="3 4">CALK1-4</strain>
    </source>
</reference>
<feature type="transmembrane region" description="Helical" evidence="2">
    <location>
        <begin position="98"/>
        <end position="126"/>
    </location>
</feature>
<dbReference type="RefSeq" id="WP_236260432.1">
    <property type="nucleotide sequence ID" value="NZ_JAAIFS010000004.1"/>
</dbReference>
<feature type="transmembrane region" description="Helical" evidence="2">
    <location>
        <begin position="66"/>
        <end position="86"/>
    </location>
</feature>
<proteinExistence type="predicted"/>
<dbReference type="Proteomes" id="UP001610810">
    <property type="component" value="Unassembled WGS sequence"/>
</dbReference>
<keyword evidence="2" id="KW-0472">Membrane</keyword>
<feature type="transmembrane region" description="Helical" evidence="2">
    <location>
        <begin position="160"/>
        <end position="181"/>
    </location>
</feature>
<comment type="caution">
    <text evidence="3">The sequence shown here is derived from an EMBL/GenBank/DDBJ whole genome shotgun (WGS) entry which is preliminary data.</text>
</comment>
<keyword evidence="2" id="KW-1133">Transmembrane helix</keyword>
<sequence>MGESGQLRPDQARPDQAQPDQGRPDQTQPDAPPDTAAIRSEFALERYRYLLQQIQAVNENAHRFLALYQTLATALVTAALALFVGYRKWDLTADTARGGVIGLLTLVTVVAAFTGTLIVVGALAWLDYRHEECDITDEIVGPGFRKRPRPGNFLRWYETYVVLFILVSVLTMWVLAAVFLLPAMR</sequence>
<gene>
    <name evidence="3" type="ORF">ACH3YB_17320</name>
</gene>